<evidence type="ECO:0000313" key="4">
    <source>
        <dbReference type="EMBL" id="CAK0786234.1"/>
    </source>
</evidence>
<dbReference type="GO" id="GO:0005525">
    <property type="term" value="F:GTP binding"/>
    <property type="evidence" value="ECO:0007669"/>
    <property type="project" value="InterPro"/>
</dbReference>
<dbReference type="PANTHER" id="PTHR46434:SF1">
    <property type="entry name" value="GENETIC INTERACTOR OF PROHIBITINS 3, MITOCHONDRIAL"/>
    <property type="match status" value="1"/>
</dbReference>
<feature type="region of interest" description="Disordered" evidence="1">
    <location>
        <begin position="134"/>
        <end position="153"/>
    </location>
</feature>
<dbReference type="InterPro" id="IPR050896">
    <property type="entry name" value="Mito_lipid_metab_GTPase"/>
</dbReference>
<dbReference type="EMBL" id="CAUYUE010000014">
    <property type="protein sequence ID" value="CAK0786234.1"/>
    <property type="molecule type" value="Genomic_DNA"/>
</dbReference>
<evidence type="ECO:0000256" key="1">
    <source>
        <dbReference type="SAM" id="MobiDB-lite"/>
    </source>
</evidence>
<dbReference type="Pfam" id="PF21516">
    <property type="entry name" value="YqeH-like_C"/>
    <property type="match status" value="1"/>
</dbReference>
<dbReference type="PANTHER" id="PTHR46434">
    <property type="entry name" value="GENETIC INTERACTOR OF PROHIBITINS 3, MITOCHONDRIAL"/>
    <property type="match status" value="1"/>
</dbReference>
<dbReference type="Gene3D" id="3.40.50.300">
    <property type="entry name" value="P-loop containing nucleotide triphosphate hydrolases"/>
    <property type="match status" value="1"/>
</dbReference>
<dbReference type="InterPro" id="IPR006073">
    <property type="entry name" value="GTP-bd"/>
</dbReference>
<evidence type="ECO:0000259" key="3">
    <source>
        <dbReference type="Pfam" id="PF21516"/>
    </source>
</evidence>
<accession>A0AAV1IGM4</accession>
<feature type="region of interest" description="Disordered" evidence="1">
    <location>
        <begin position="602"/>
        <end position="623"/>
    </location>
</feature>
<reference evidence="4 5" key="1">
    <citation type="submission" date="2023-10" db="EMBL/GenBank/DDBJ databases">
        <authorList>
            <person name="Maclean D."/>
            <person name="Macfadyen A."/>
        </authorList>
    </citation>
    <scope>NUCLEOTIDE SEQUENCE [LARGE SCALE GENOMIC DNA]</scope>
</reference>
<keyword evidence="5" id="KW-1185">Reference proteome</keyword>
<evidence type="ECO:0000313" key="5">
    <source>
        <dbReference type="Proteomes" id="UP001314263"/>
    </source>
</evidence>
<feature type="domain" description="NOA1/YqeH-like C-terminal" evidence="3">
    <location>
        <begin position="498"/>
        <end position="593"/>
    </location>
</feature>
<dbReference type="InterPro" id="IPR027417">
    <property type="entry name" value="P-loop_NTPase"/>
</dbReference>
<dbReference type="SUPFAM" id="SSF52540">
    <property type="entry name" value="P-loop containing nucleoside triphosphate hydrolases"/>
    <property type="match status" value="1"/>
</dbReference>
<dbReference type="Pfam" id="PF01926">
    <property type="entry name" value="MMR_HSR1"/>
    <property type="match status" value="1"/>
</dbReference>
<dbReference type="AlphaFoldDB" id="A0AAV1IGM4"/>
<name>A0AAV1IGM4_9CHLO</name>
<gene>
    <name evidence="4" type="ORF">CVIRNUC_009447</name>
</gene>
<organism evidence="4 5">
    <name type="scientific">Coccomyxa viridis</name>
    <dbReference type="NCBI Taxonomy" id="1274662"/>
    <lineage>
        <taxon>Eukaryota</taxon>
        <taxon>Viridiplantae</taxon>
        <taxon>Chlorophyta</taxon>
        <taxon>core chlorophytes</taxon>
        <taxon>Trebouxiophyceae</taxon>
        <taxon>Trebouxiophyceae incertae sedis</taxon>
        <taxon>Coccomyxaceae</taxon>
        <taxon>Coccomyxa</taxon>
    </lineage>
</organism>
<dbReference type="InterPro" id="IPR048422">
    <property type="entry name" value="NOA1/YqeH-like_C"/>
</dbReference>
<feature type="domain" description="G" evidence="2">
    <location>
        <begin position="380"/>
        <end position="444"/>
    </location>
</feature>
<dbReference type="CDD" id="cd01855">
    <property type="entry name" value="YqeH"/>
    <property type="match status" value="1"/>
</dbReference>
<dbReference type="Proteomes" id="UP001314263">
    <property type="component" value="Unassembled WGS sequence"/>
</dbReference>
<comment type="caution">
    <text evidence="4">The sequence shown here is derived from an EMBL/GenBank/DDBJ whole genome shotgun (WGS) entry which is preliminary data.</text>
</comment>
<proteinExistence type="predicted"/>
<evidence type="ECO:0000259" key="2">
    <source>
        <dbReference type="Pfam" id="PF01926"/>
    </source>
</evidence>
<evidence type="ECO:0008006" key="6">
    <source>
        <dbReference type="Google" id="ProtNLM"/>
    </source>
</evidence>
<dbReference type="GO" id="GO:0005739">
    <property type="term" value="C:mitochondrion"/>
    <property type="evidence" value="ECO:0007669"/>
    <property type="project" value="TreeGrafter"/>
</dbReference>
<sequence length="623" mass="68226">MLQTAAPTFHTLQRVKGMVLHSQHVYKPLERFWQCRSLVVAPLKAPLGSVGASHIAQNTSILKRLRLGEHAGGFRTFASAIDHTAEDSRLLVLNTETLRLPRFCAGCGVELQAEEPDQPGFYQVPRKLLEAATAESNGAELDEDAATHKPVDPVPQLEQRRFPATDALPSGRNAPSPEDDVFRRFDRIVDDWGLGMEEEEQEITVRDLDIAAAEEESDEVRVLCARCYSLSHHGRIKSQRAEAALPQFDLGKKVGRKIGLQRQRRAVVLVVVDAADFDGSLPRAALEGLFSNIEGYQAKGDLGQQASGARDVRLVLAVNKADLLPAQATARRLEAWIRRRAKQGGMPRPEAVRLVSALRGTGVDELLIQLHREVGTNGDVWVVGAQNAGKSSLVNAMRRAVGHRKPREELTTAAMPGTTLGLLKVPGLMPPRCKMFDTPGVPHAHQLSSRLDPEEVKMLLPKKRLKPRTFRAAVGQTVFIGGLVRIDVAESPGATLYITVWASDELICHFGRTEAADERYATNVGRMLRPPCRQDHSMGPLLPNRVSVQGKSWRESSTDIAIAGLGWVGVGVSGQAALDLWTYKGVAITTREAVLPDFARDLERPGFGSKEQQKKAKGKGKSK</sequence>
<protein>
    <recommendedName>
        <fullName evidence="6">G domain-containing protein</fullName>
    </recommendedName>
</protein>